<gene>
    <name evidence="2" type="ORF">BJG266_LOCUS9905</name>
</gene>
<keyword evidence="1" id="KW-0175">Coiled coil</keyword>
<sequence length="756" mass="91161">MEEFSNQINELRVTIQDLEHNDIHQFVNETEQIGEQLKSSQEFLIKEIQRLKQDLNINYTKINYADELRAIDEKTLKIFKTKFQDLTQILTNVKIKEINTWHLVQLLRVNTSRLWHIFETATGTTITQEIVYEDLQKLLNIVQIEKNEQTTTLSLLEKEHGDLLIKMNEIQLSLEQFRTKILQIIQNTTEMKLKIKNQQQTNDRLQEQSNKKLNQLFLNTKDIQTLLIDYKSIVNQIDYLLKLIFHTQTQIEIHHKTILIYQTKLEKYKQDLTLIIINRTNYENQILTLQKQIHQQNQHIKQFQRQQIQINQNRQQLYQCIHRFEKEKDDILLIQQQLLNKIKQTTIKNNLLEKEIFHSNHTIKTTQYSYRQLIKDHNKQQNITNNLNKTIETNEQRLQIIKDETNQLTKQIKQQNHVINSKENQIDLYTKELVNLEDCLSTTQEELMNQQTKVNESKTKVKILTQKIHRLSTDEKPLIKDIVHYQKQLVQNEIYQNRLESNLKQNETKIIQYKTMISKLNVDTKQYDYILTQENLLLQNYYNKQEQSIANINKLTNNLTHSEYNYQNLKEIFDYTNKENQQLKQQYEKLTFVIQILGQKNAIINNQLQPLYKQLKYLSTQYLNKVKITEQSKQDLNILHKYYIHLRTYNHELHKSISFQSQQNSEYLNTQYISNQLPLKINTNLNHIHYWHTIKISSPDIYNNISKLFLIKTKLTQKFNELLNLKKMFHEKQTLYHYLNHIYIRRKKLIQKIHTS</sequence>
<comment type="caution">
    <text evidence="2">The sequence shown here is derived from an EMBL/GenBank/DDBJ whole genome shotgun (WGS) entry which is preliminary data.</text>
</comment>
<dbReference type="EMBL" id="CAJNOI010000033">
    <property type="protein sequence ID" value="CAF0890173.1"/>
    <property type="molecule type" value="Genomic_DNA"/>
</dbReference>
<feature type="coiled-coil region" evidence="1">
    <location>
        <begin position="538"/>
        <end position="586"/>
    </location>
</feature>
<evidence type="ECO:0000256" key="1">
    <source>
        <dbReference type="SAM" id="Coils"/>
    </source>
</evidence>
<dbReference type="AlphaFoldDB" id="A0A813YWP5"/>
<feature type="coiled-coil region" evidence="1">
    <location>
        <begin position="188"/>
        <end position="215"/>
    </location>
</feature>
<organism evidence="2 3">
    <name type="scientific">Adineta steineri</name>
    <dbReference type="NCBI Taxonomy" id="433720"/>
    <lineage>
        <taxon>Eukaryota</taxon>
        <taxon>Metazoa</taxon>
        <taxon>Spiralia</taxon>
        <taxon>Gnathifera</taxon>
        <taxon>Rotifera</taxon>
        <taxon>Eurotatoria</taxon>
        <taxon>Bdelloidea</taxon>
        <taxon>Adinetida</taxon>
        <taxon>Adinetidae</taxon>
        <taxon>Adineta</taxon>
    </lineage>
</organism>
<feature type="coiled-coil region" evidence="1">
    <location>
        <begin position="384"/>
        <end position="446"/>
    </location>
</feature>
<evidence type="ECO:0000313" key="2">
    <source>
        <dbReference type="EMBL" id="CAF0890173.1"/>
    </source>
</evidence>
<proteinExistence type="predicted"/>
<accession>A0A813YWP5</accession>
<protein>
    <submittedName>
        <fullName evidence="2">Uncharacterized protein</fullName>
    </submittedName>
</protein>
<name>A0A813YWP5_9BILA</name>
<evidence type="ECO:0000313" key="3">
    <source>
        <dbReference type="Proteomes" id="UP000663877"/>
    </source>
</evidence>
<dbReference type="Proteomes" id="UP000663877">
    <property type="component" value="Unassembled WGS sequence"/>
</dbReference>
<feature type="coiled-coil region" evidence="1">
    <location>
        <begin position="279"/>
        <end position="306"/>
    </location>
</feature>
<reference evidence="2" key="1">
    <citation type="submission" date="2021-02" db="EMBL/GenBank/DDBJ databases">
        <authorList>
            <person name="Nowell W R."/>
        </authorList>
    </citation>
    <scope>NUCLEOTIDE SEQUENCE</scope>
</reference>